<evidence type="ECO:0000313" key="3">
    <source>
        <dbReference type="EMBL" id="CAG2234432.1"/>
    </source>
</evidence>
<dbReference type="AlphaFoldDB" id="A0A8S3TL81"/>
<feature type="transmembrane region" description="Helical" evidence="2">
    <location>
        <begin position="423"/>
        <end position="445"/>
    </location>
</feature>
<gene>
    <name evidence="3" type="ORF">MEDL_47052</name>
</gene>
<proteinExistence type="predicted"/>
<keyword evidence="2" id="KW-0812">Transmembrane</keyword>
<evidence type="ECO:0000256" key="2">
    <source>
        <dbReference type="SAM" id="Phobius"/>
    </source>
</evidence>
<feature type="transmembrane region" description="Helical" evidence="2">
    <location>
        <begin position="46"/>
        <end position="67"/>
    </location>
</feature>
<organism evidence="3 4">
    <name type="scientific">Mytilus edulis</name>
    <name type="common">Blue mussel</name>
    <dbReference type="NCBI Taxonomy" id="6550"/>
    <lineage>
        <taxon>Eukaryota</taxon>
        <taxon>Metazoa</taxon>
        <taxon>Spiralia</taxon>
        <taxon>Lophotrochozoa</taxon>
        <taxon>Mollusca</taxon>
        <taxon>Bivalvia</taxon>
        <taxon>Autobranchia</taxon>
        <taxon>Pteriomorphia</taxon>
        <taxon>Mytilida</taxon>
        <taxon>Mytiloidea</taxon>
        <taxon>Mytilidae</taxon>
        <taxon>Mytilinae</taxon>
        <taxon>Mytilus</taxon>
    </lineage>
</organism>
<protein>
    <submittedName>
        <fullName evidence="3">Uncharacterized protein</fullName>
    </submittedName>
</protein>
<comment type="caution">
    <text evidence="3">The sequence shown here is derived from an EMBL/GenBank/DDBJ whole genome shotgun (WGS) entry which is preliminary data.</text>
</comment>
<name>A0A8S3TL81_MYTED</name>
<dbReference type="OrthoDB" id="6161351at2759"/>
<evidence type="ECO:0000313" key="4">
    <source>
        <dbReference type="Proteomes" id="UP000683360"/>
    </source>
</evidence>
<dbReference type="Proteomes" id="UP000683360">
    <property type="component" value="Unassembled WGS sequence"/>
</dbReference>
<reference evidence="3" key="1">
    <citation type="submission" date="2021-03" db="EMBL/GenBank/DDBJ databases">
        <authorList>
            <person name="Bekaert M."/>
        </authorList>
    </citation>
    <scope>NUCLEOTIDE SEQUENCE</scope>
</reference>
<accession>A0A8S3TL81</accession>
<keyword evidence="4" id="KW-1185">Reference proteome</keyword>
<keyword evidence="2" id="KW-1133">Transmembrane helix</keyword>
<evidence type="ECO:0000256" key="1">
    <source>
        <dbReference type="SAM" id="MobiDB-lite"/>
    </source>
</evidence>
<sequence>MQKDTTPTKLETNINPKQIVKTGCTFGNPYVCRIIPQLSRRVDTMLLTYLAVIYSCIGSVYLDYIYYKNLDRKCLPYYDCPPGHEILPCSENFQRDICHKCNKGYKQPDLISSSERNKTSCFKPTSTCLAHELIVRKQYYYVELTVRNQCYYEELTVRKHCYYVELIVRKQYYYVELIVRNQCYYVELTVRKQYYYVELTVRKQCYFVELTFTLRKPCYYVELTVRKQCYFVEFTVRKQCYYVELIVRKQCYFVELTVRKQCYYVELTLKVRKQCYLVELWLRKQYYYVELTVRKQCYLVELTVRNQCYNVELTVRKQCYFGELAVRKQCYFVELIGHKTLTDSGECVPCPANTYKNDTGCGPCRRISKRNQSVVISQQVKTNRTSVVIHSTQQPLLSERSTLVYASISPQYLMKSKNNDDHILIPVIVVLCVIFVFLLVAISFYCVRKPGIGFAGICWSHDNTEQQNRQDRNNTQTAALIRTPTDEDNVTVIIQTALPTDKQTRLYPNLQAINGDTQNAALTDAGSTESGFHEESDENISTSDPLIHELCSHTEIDSKCEGCQNKRNTLNIDQHDNDDCSYKTKKEQPFQDFATGNHFKDDFCFSSSLSPVVTETEPHTGSSFPKTRKSFALNIPDTTKSYPLASGEYIPMNKSALDGGSTSNDSIVSDLEYYNHEIRGTYNSCKSYGGKSETKPKLSGPNSLDSGVFGSEKNECQ</sequence>
<dbReference type="EMBL" id="CAJPWZ010002241">
    <property type="protein sequence ID" value="CAG2234432.1"/>
    <property type="molecule type" value="Genomic_DNA"/>
</dbReference>
<feature type="region of interest" description="Disordered" evidence="1">
    <location>
        <begin position="685"/>
        <end position="717"/>
    </location>
</feature>
<keyword evidence="2" id="KW-0472">Membrane</keyword>